<evidence type="ECO:0000313" key="3">
    <source>
        <dbReference type="WBParaSite" id="ASIM_0001647401-mRNA-1"/>
    </source>
</evidence>
<dbReference type="AlphaFoldDB" id="A0A0M3K683"/>
<name>A0A0M3K683_ANISI</name>
<evidence type="ECO:0000313" key="1">
    <source>
        <dbReference type="EMBL" id="VDK56272.1"/>
    </source>
</evidence>
<dbReference type="Proteomes" id="UP000267096">
    <property type="component" value="Unassembled WGS sequence"/>
</dbReference>
<sequence>MPVFHTASAFKTHLKEHVGRELKFPMQSNRFRCDMAFANEDARFLHEKEHAKSKSSYVLPDIYRICCVLCGTSSGYWSVPISQLYPPLEHAYIHAFSLWAMCRECGLCFPNEVKKEQFISHYQQTHWLSSSSRCAVCDIPLAGQHVHSHALKRHFVSARNKDRSQQTVCCHGKRIAAKFISRFCGIA</sequence>
<protein>
    <submittedName>
        <fullName evidence="3">C2H2-type domain-containing protein</fullName>
    </submittedName>
</protein>
<dbReference type="OrthoDB" id="5805083at2759"/>
<proteinExistence type="predicted"/>
<organism evidence="3">
    <name type="scientific">Anisakis simplex</name>
    <name type="common">Herring worm</name>
    <dbReference type="NCBI Taxonomy" id="6269"/>
    <lineage>
        <taxon>Eukaryota</taxon>
        <taxon>Metazoa</taxon>
        <taxon>Ecdysozoa</taxon>
        <taxon>Nematoda</taxon>
        <taxon>Chromadorea</taxon>
        <taxon>Rhabditida</taxon>
        <taxon>Spirurina</taxon>
        <taxon>Ascaridomorpha</taxon>
        <taxon>Ascaridoidea</taxon>
        <taxon>Anisakidae</taxon>
        <taxon>Anisakis</taxon>
        <taxon>Anisakis simplex complex</taxon>
    </lineage>
</organism>
<gene>
    <name evidence="1" type="ORF">ASIM_LOCUS15881</name>
</gene>
<dbReference type="WBParaSite" id="ASIM_0001647401-mRNA-1">
    <property type="protein sequence ID" value="ASIM_0001647401-mRNA-1"/>
    <property type="gene ID" value="ASIM_0001647401"/>
</dbReference>
<dbReference type="EMBL" id="UYRR01032630">
    <property type="protein sequence ID" value="VDK56272.1"/>
    <property type="molecule type" value="Genomic_DNA"/>
</dbReference>
<reference evidence="1 2" key="2">
    <citation type="submission" date="2018-11" db="EMBL/GenBank/DDBJ databases">
        <authorList>
            <consortium name="Pathogen Informatics"/>
        </authorList>
    </citation>
    <scope>NUCLEOTIDE SEQUENCE [LARGE SCALE GENOMIC DNA]</scope>
</reference>
<accession>A0A0M3K683</accession>
<keyword evidence="2" id="KW-1185">Reference proteome</keyword>
<reference evidence="3" key="1">
    <citation type="submission" date="2017-02" db="UniProtKB">
        <authorList>
            <consortium name="WormBaseParasite"/>
        </authorList>
    </citation>
    <scope>IDENTIFICATION</scope>
</reference>
<evidence type="ECO:0000313" key="2">
    <source>
        <dbReference type="Proteomes" id="UP000267096"/>
    </source>
</evidence>